<protein>
    <submittedName>
        <fullName evidence="1">Uncharacterized protein</fullName>
    </submittedName>
</protein>
<proteinExistence type="predicted"/>
<sequence length="398" mass="46447">MDMVRINFIPDRIKYILYEKIKAKVFDNNGIIFGGFVRDMIINDHYKSIYNNRNNRTPHSSHNIHQFWNRFYHTETAARVMVAKDMDICMYREEDVNAFIVALGELFNEEVGFGNVSSSDFTTINNNENRYSTVAMKMHKKLIYNVIVGRIPYVHSGIELSFEFDIVVPVGKNIQPPFYNTDMLSNVFILNKQGVVMSKHTGTIIDHMSVLNRQKMSMKIMSDVVEFKTQFCMRSRSDASDISDVSDDFECGNFEYNIKVYERIHKMLFREFHWNITNLPFLLENYKAIKIKNIEETAADGTSTEKPPTFVKETCCICIGCINSNEKVVKISTNTKNVYTTLHAYCIFKYFHTQLDTAKKDFLGNSEQFEFRCPMRSVVNFKKCYDNIDKIINDKMKT</sequence>
<name>A0A6C0LKD3_9ZZZZ</name>
<accession>A0A6C0LKD3</accession>
<evidence type="ECO:0000313" key="1">
    <source>
        <dbReference type="EMBL" id="QHU31389.1"/>
    </source>
</evidence>
<reference evidence="1" key="1">
    <citation type="journal article" date="2020" name="Nature">
        <title>Giant virus diversity and host interactions through global metagenomics.</title>
        <authorList>
            <person name="Schulz F."/>
            <person name="Roux S."/>
            <person name="Paez-Espino D."/>
            <person name="Jungbluth S."/>
            <person name="Walsh D.A."/>
            <person name="Denef V.J."/>
            <person name="McMahon K.D."/>
            <person name="Konstantinidis K.T."/>
            <person name="Eloe-Fadrosh E.A."/>
            <person name="Kyrpides N.C."/>
            <person name="Woyke T."/>
        </authorList>
    </citation>
    <scope>NUCLEOTIDE SEQUENCE</scope>
    <source>
        <strain evidence="1">GVMAG-M-3300027963-21</strain>
    </source>
</reference>
<dbReference type="AlphaFoldDB" id="A0A6C0LKD3"/>
<organism evidence="1">
    <name type="scientific">viral metagenome</name>
    <dbReference type="NCBI Taxonomy" id="1070528"/>
    <lineage>
        <taxon>unclassified sequences</taxon>
        <taxon>metagenomes</taxon>
        <taxon>organismal metagenomes</taxon>
    </lineage>
</organism>
<dbReference type="EMBL" id="MN740526">
    <property type="protein sequence ID" value="QHU31389.1"/>
    <property type="molecule type" value="Genomic_DNA"/>
</dbReference>